<comment type="caution">
    <text evidence="2">The sequence shown here is derived from an EMBL/GenBank/DDBJ whole genome shotgun (WGS) entry which is preliminary data.</text>
</comment>
<gene>
    <name evidence="2" type="ORF">HEB94_009806</name>
</gene>
<dbReference type="SUPFAM" id="SSF53335">
    <property type="entry name" value="S-adenosyl-L-methionine-dependent methyltransferases"/>
    <property type="match status" value="1"/>
</dbReference>
<sequence length="278" mass="29709">MQAVVNTHQAEAWNGYEGEHWAAHQDRWDAVNVDLTRHLFAGAAVGGRDRVLDIGCGNGQSTRLAARRAVDGHAVGVDLSGPMLGRARATAAQEHLTNVSFEQGDAQVHPFEAGAFDLAISRAGIMFFGDPVAAFTNIGRALRAGGRFVFVCPRDVHLQDWFVAPMTALLGHTPGPAVPGEPGMFSLADRAHLDDVLLRAGFETVTAAEVDVEMAYGRNAEDAADFFLGMGPARFSLGQTDRAAADLRDTVVEALRAYETVEGVGLPGSFWRVSATRP</sequence>
<name>A0A927N9Z8_9ACTN</name>
<evidence type="ECO:0000259" key="1">
    <source>
        <dbReference type="Pfam" id="PF13847"/>
    </source>
</evidence>
<dbReference type="Proteomes" id="UP000638648">
    <property type="component" value="Unassembled WGS sequence"/>
</dbReference>
<dbReference type="InterPro" id="IPR029063">
    <property type="entry name" value="SAM-dependent_MTases_sf"/>
</dbReference>
<keyword evidence="3" id="KW-1185">Reference proteome</keyword>
<dbReference type="InterPro" id="IPR025714">
    <property type="entry name" value="Methyltranfer_dom"/>
</dbReference>
<evidence type="ECO:0000313" key="2">
    <source>
        <dbReference type="EMBL" id="MBE1612958.1"/>
    </source>
</evidence>
<keyword evidence="2" id="KW-0489">Methyltransferase</keyword>
<dbReference type="GO" id="GO:0008168">
    <property type="term" value="F:methyltransferase activity"/>
    <property type="evidence" value="ECO:0007669"/>
    <property type="project" value="UniProtKB-KW"/>
</dbReference>
<proteinExistence type="predicted"/>
<dbReference type="CDD" id="cd02440">
    <property type="entry name" value="AdoMet_MTases"/>
    <property type="match status" value="1"/>
</dbReference>
<dbReference type="PANTHER" id="PTHR43861">
    <property type="entry name" value="TRANS-ACONITATE 2-METHYLTRANSFERASE-RELATED"/>
    <property type="match status" value="1"/>
</dbReference>
<dbReference type="PANTHER" id="PTHR43861:SF1">
    <property type="entry name" value="TRANS-ACONITATE 2-METHYLTRANSFERASE"/>
    <property type="match status" value="1"/>
</dbReference>
<evidence type="ECO:0000313" key="3">
    <source>
        <dbReference type="Proteomes" id="UP000638648"/>
    </source>
</evidence>
<dbReference type="Pfam" id="PF13847">
    <property type="entry name" value="Methyltransf_31"/>
    <property type="match status" value="1"/>
</dbReference>
<keyword evidence="2" id="KW-0808">Transferase</keyword>
<accession>A0A927N9Z8</accession>
<feature type="domain" description="Methyltransferase" evidence="1">
    <location>
        <begin position="49"/>
        <end position="154"/>
    </location>
</feature>
<dbReference type="Gene3D" id="3.40.50.150">
    <property type="entry name" value="Vaccinia Virus protein VP39"/>
    <property type="match status" value="1"/>
</dbReference>
<protein>
    <submittedName>
        <fullName evidence="2">SAM-dependent methyltransferase</fullName>
    </submittedName>
</protein>
<dbReference type="GO" id="GO:0032259">
    <property type="term" value="P:methylation"/>
    <property type="evidence" value="ECO:0007669"/>
    <property type="project" value="UniProtKB-KW"/>
</dbReference>
<dbReference type="AlphaFoldDB" id="A0A927N9Z8"/>
<reference evidence="2" key="1">
    <citation type="submission" date="2020-10" db="EMBL/GenBank/DDBJ databases">
        <title>Sequencing the genomes of 1000 actinobacteria strains.</title>
        <authorList>
            <person name="Klenk H.-P."/>
        </authorList>
    </citation>
    <scope>NUCLEOTIDE SEQUENCE</scope>
    <source>
        <strain evidence="2">DSM 45354</strain>
    </source>
</reference>
<dbReference type="EMBL" id="JADBEM010000001">
    <property type="protein sequence ID" value="MBE1612958.1"/>
    <property type="molecule type" value="Genomic_DNA"/>
</dbReference>
<organism evidence="2 3">
    <name type="scientific">Actinopolymorpha pittospori</name>
    <dbReference type="NCBI Taxonomy" id="648752"/>
    <lineage>
        <taxon>Bacteria</taxon>
        <taxon>Bacillati</taxon>
        <taxon>Actinomycetota</taxon>
        <taxon>Actinomycetes</taxon>
        <taxon>Propionibacteriales</taxon>
        <taxon>Actinopolymorphaceae</taxon>
        <taxon>Actinopolymorpha</taxon>
    </lineage>
</organism>
<dbReference type="RefSeq" id="WP_192755913.1">
    <property type="nucleotide sequence ID" value="NZ_BAABJL010000239.1"/>
</dbReference>